<dbReference type="EMBL" id="JAKRRY010000023">
    <property type="protein sequence ID" value="MCW8347600.1"/>
    <property type="molecule type" value="Genomic_DNA"/>
</dbReference>
<dbReference type="PANTHER" id="PTHR34980:SF2">
    <property type="entry name" value="INNER MEMBRANE PROTEIN YHAH-RELATED"/>
    <property type="match status" value="1"/>
</dbReference>
<reference evidence="2" key="1">
    <citation type="submission" date="2022-02" db="EMBL/GenBank/DDBJ databases">
        <title>Vibrio sp. nov, a new bacterium isolated from seawater.</title>
        <authorList>
            <person name="Yuan Y."/>
        </authorList>
    </citation>
    <scope>NUCLEOTIDE SEQUENCE</scope>
    <source>
        <strain evidence="2">ZSDZ65</strain>
    </source>
</reference>
<keyword evidence="3" id="KW-1185">Reference proteome</keyword>
<accession>A0A9X3HXD0</accession>
<gene>
    <name evidence="2" type="ORF">MD535_16485</name>
</gene>
<keyword evidence="1" id="KW-1133">Transmembrane helix</keyword>
<dbReference type="PANTHER" id="PTHR34980">
    <property type="entry name" value="INNER MEMBRANE PROTEIN-RELATED-RELATED"/>
    <property type="match status" value="1"/>
</dbReference>
<dbReference type="AlphaFoldDB" id="A0A9X3HXD0"/>
<organism evidence="2 3">
    <name type="scientific">Vibrio qingdaonensis</name>
    <dbReference type="NCBI Taxonomy" id="2829491"/>
    <lineage>
        <taxon>Bacteria</taxon>
        <taxon>Pseudomonadati</taxon>
        <taxon>Pseudomonadota</taxon>
        <taxon>Gammaproteobacteria</taxon>
        <taxon>Vibrionales</taxon>
        <taxon>Vibrionaceae</taxon>
        <taxon>Vibrio</taxon>
    </lineage>
</organism>
<name>A0A9X3HXD0_9VIBR</name>
<keyword evidence="1" id="KW-0472">Membrane</keyword>
<comment type="caution">
    <text evidence="2">The sequence shown here is derived from an EMBL/GenBank/DDBJ whole genome shotgun (WGS) entry which is preliminary data.</text>
</comment>
<evidence type="ECO:0000256" key="1">
    <source>
        <dbReference type="SAM" id="Phobius"/>
    </source>
</evidence>
<keyword evidence="1" id="KW-0812">Transmembrane</keyword>
<dbReference type="RefSeq" id="WP_265676129.1">
    <property type="nucleotide sequence ID" value="NZ_JAKRRY010000023.1"/>
</dbReference>
<evidence type="ECO:0000313" key="3">
    <source>
        <dbReference type="Proteomes" id="UP001155587"/>
    </source>
</evidence>
<evidence type="ECO:0000313" key="2">
    <source>
        <dbReference type="EMBL" id="MCW8347600.1"/>
    </source>
</evidence>
<protein>
    <submittedName>
        <fullName evidence="2">DUF805 domain-containing protein</fullName>
    </submittedName>
</protein>
<proteinExistence type="predicted"/>
<sequence length="117" mass="13792">MIEYLKVLRHSFRLNGRLTRRSFWCFFIIHVIITLFLAYGVVSYWFTEAALLGYVVMTCPALITSSCRRLHDSGYSFRWLFMGLVPVLGTLFLLYGLLKKGEPYHNRFGPNPRVWKH</sequence>
<dbReference type="Proteomes" id="UP001155587">
    <property type="component" value="Unassembled WGS sequence"/>
</dbReference>
<dbReference type="GO" id="GO:0005886">
    <property type="term" value="C:plasma membrane"/>
    <property type="evidence" value="ECO:0007669"/>
    <property type="project" value="TreeGrafter"/>
</dbReference>
<dbReference type="Pfam" id="PF05656">
    <property type="entry name" value="DUF805"/>
    <property type="match status" value="1"/>
</dbReference>
<feature type="transmembrane region" description="Helical" evidence="1">
    <location>
        <begin position="21"/>
        <end position="45"/>
    </location>
</feature>
<feature type="transmembrane region" description="Helical" evidence="1">
    <location>
        <begin position="79"/>
        <end position="98"/>
    </location>
</feature>
<dbReference type="InterPro" id="IPR008523">
    <property type="entry name" value="DUF805"/>
</dbReference>